<keyword evidence="5" id="KW-0547">Nucleotide-binding</keyword>
<dbReference type="SMART" id="SM00382">
    <property type="entry name" value="AAA"/>
    <property type="match status" value="1"/>
</dbReference>
<accession>A0ABS2Z8E6</accession>
<evidence type="ECO:0000256" key="5">
    <source>
        <dbReference type="ARBA" id="ARBA00022741"/>
    </source>
</evidence>
<dbReference type="NCBIfam" id="TIGR01727">
    <property type="entry name" value="oligo_HPY"/>
    <property type="match status" value="1"/>
</dbReference>
<dbReference type="InterPro" id="IPR003439">
    <property type="entry name" value="ABC_transporter-like_ATP-bd"/>
</dbReference>
<keyword evidence="10" id="KW-1185">Reference proteome</keyword>
<evidence type="ECO:0000256" key="4">
    <source>
        <dbReference type="ARBA" id="ARBA00022475"/>
    </source>
</evidence>
<dbReference type="PROSITE" id="PS50893">
    <property type="entry name" value="ABC_TRANSPORTER_2"/>
    <property type="match status" value="1"/>
</dbReference>
<evidence type="ECO:0000256" key="2">
    <source>
        <dbReference type="ARBA" id="ARBA00005417"/>
    </source>
</evidence>
<dbReference type="CDD" id="cd03257">
    <property type="entry name" value="ABC_NikE_OppD_transporters"/>
    <property type="match status" value="1"/>
</dbReference>
<evidence type="ECO:0000256" key="1">
    <source>
        <dbReference type="ARBA" id="ARBA00004202"/>
    </source>
</evidence>
<evidence type="ECO:0000256" key="3">
    <source>
        <dbReference type="ARBA" id="ARBA00022448"/>
    </source>
</evidence>
<reference evidence="9 10" key="1">
    <citation type="submission" date="2021-01" db="EMBL/GenBank/DDBJ databases">
        <title>Genome Sequencing of Type Strains.</title>
        <authorList>
            <person name="Lemaire J.F."/>
            <person name="Inderbitzin P."/>
            <person name="Collins S.B."/>
            <person name="Wespe N."/>
            <person name="Knight-Connoni V."/>
        </authorList>
    </citation>
    <scope>NUCLEOTIDE SEQUENCE [LARGE SCALE GENOMIC DNA]</scope>
    <source>
        <strain evidence="9 10">DSM 14730</strain>
    </source>
</reference>
<feature type="domain" description="ABC transporter" evidence="8">
    <location>
        <begin position="6"/>
        <end position="256"/>
    </location>
</feature>
<evidence type="ECO:0000259" key="8">
    <source>
        <dbReference type="PROSITE" id="PS50893"/>
    </source>
</evidence>
<sequence>MDQHILHVKNLSVSFNKNKNKMTAVSDVSLQIDKGQTVALIGESGSGKSITSLSVLQLLPPNGQLEKGSITFKGKDLLKQSEKEMRRIRGNEISMIFQDAIASLNPGMKVGVQITEGLKYHKLVPKSDLKAEALQLLEQVGFKNPAHIYEQYPVQLSGGMKQRILIAMAISCKPQLIIADEPTTSLDVTIQRQVLDLIDNYKSDLDASVLLITHDFGVVAEYADWVYVMLGGHIVESADVYTIFKNPVHPYTKALIESIPNPEKSQERLKSIQDFTFEKVGYKGRTFAPETYTLESKSFNAPSSLVEVEPLHYVRFYDDERKVVSIG</sequence>
<dbReference type="Gene3D" id="3.40.50.300">
    <property type="entry name" value="P-loop containing nucleotide triphosphate hydrolases"/>
    <property type="match status" value="1"/>
</dbReference>
<dbReference type="InterPro" id="IPR003593">
    <property type="entry name" value="AAA+_ATPase"/>
</dbReference>
<name>A0ABS2Z8E6_9BACL</name>
<dbReference type="Proteomes" id="UP001319060">
    <property type="component" value="Unassembled WGS sequence"/>
</dbReference>
<dbReference type="InterPro" id="IPR013563">
    <property type="entry name" value="Oligopep_ABC_C"/>
</dbReference>
<comment type="subcellular location">
    <subcellularLocation>
        <location evidence="1">Cell membrane</location>
        <topology evidence="1">Peripheral membrane protein</topology>
    </subcellularLocation>
</comment>
<dbReference type="GO" id="GO:0005524">
    <property type="term" value="F:ATP binding"/>
    <property type="evidence" value="ECO:0007669"/>
    <property type="project" value="UniProtKB-KW"/>
</dbReference>
<protein>
    <submittedName>
        <fullName evidence="9">ABC transporter ATP-binding protein</fullName>
    </submittedName>
</protein>
<dbReference type="PANTHER" id="PTHR43297">
    <property type="entry name" value="OLIGOPEPTIDE TRANSPORT ATP-BINDING PROTEIN APPD"/>
    <property type="match status" value="1"/>
</dbReference>
<keyword evidence="3" id="KW-0813">Transport</keyword>
<dbReference type="InterPro" id="IPR027417">
    <property type="entry name" value="P-loop_NTPase"/>
</dbReference>
<dbReference type="Pfam" id="PF08352">
    <property type="entry name" value="oligo_HPY"/>
    <property type="match status" value="1"/>
</dbReference>
<evidence type="ECO:0000313" key="9">
    <source>
        <dbReference type="EMBL" id="MBN3544405.1"/>
    </source>
</evidence>
<dbReference type="InterPro" id="IPR050388">
    <property type="entry name" value="ABC_Ni/Peptide_Import"/>
</dbReference>
<comment type="caution">
    <text evidence="9">The sequence shown here is derived from an EMBL/GenBank/DDBJ whole genome shotgun (WGS) entry which is preliminary data.</text>
</comment>
<evidence type="ECO:0000313" key="10">
    <source>
        <dbReference type="Proteomes" id="UP001319060"/>
    </source>
</evidence>
<gene>
    <name evidence="9" type="ORF">JYA64_03745</name>
</gene>
<dbReference type="EMBL" id="JAFHKS010000041">
    <property type="protein sequence ID" value="MBN3544405.1"/>
    <property type="molecule type" value="Genomic_DNA"/>
</dbReference>
<dbReference type="InterPro" id="IPR017871">
    <property type="entry name" value="ABC_transporter-like_CS"/>
</dbReference>
<evidence type="ECO:0000256" key="6">
    <source>
        <dbReference type="ARBA" id="ARBA00022840"/>
    </source>
</evidence>
<dbReference type="RefSeq" id="WP_188404033.1">
    <property type="nucleotide sequence ID" value="NZ_BMCE01000003.1"/>
</dbReference>
<evidence type="ECO:0000256" key="7">
    <source>
        <dbReference type="ARBA" id="ARBA00023136"/>
    </source>
</evidence>
<keyword evidence="6 9" id="KW-0067">ATP-binding</keyword>
<organism evidence="9 10">
    <name type="scientific">Fictibacillus barbaricus</name>
    <dbReference type="NCBI Taxonomy" id="182136"/>
    <lineage>
        <taxon>Bacteria</taxon>
        <taxon>Bacillati</taxon>
        <taxon>Bacillota</taxon>
        <taxon>Bacilli</taxon>
        <taxon>Bacillales</taxon>
        <taxon>Fictibacillaceae</taxon>
        <taxon>Fictibacillus</taxon>
    </lineage>
</organism>
<comment type="similarity">
    <text evidence="2">Belongs to the ABC transporter superfamily.</text>
</comment>
<keyword evidence="4" id="KW-1003">Cell membrane</keyword>
<dbReference type="Pfam" id="PF00005">
    <property type="entry name" value="ABC_tran"/>
    <property type="match status" value="1"/>
</dbReference>
<dbReference type="PANTHER" id="PTHR43297:SF2">
    <property type="entry name" value="DIPEPTIDE TRANSPORT ATP-BINDING PROTEIN DPPD"/>
    <property type="match status" value="1"/>
</dbReference>
<keyword evidence="7" id="KW-0472">Membrane</keyword>
<dbReference type="PROSITE" id="PS00211">
    <property type="entry name" value="ABC_TRANSPORTER_1"/>
    <property type="match status" value="1"/>
</dbReference>
<dbReference type="SUPFAM" id="SSF52540">
    <property type="entry name" value="P-loop containing nucleoside triphosphate hydrolases"/>
    <property type="match status" value="1"/>
</dbReference>
<proteinExistence type="inferred from homology"/>